<protein>
    <submittedName>
        <fullName evidence="5">Sulfotransferase family cytosolic 1B member 1</fullName>
    </submittedName>
</protein>
<dbReference type="Proteomes" id="UP000694888">
    <property type="component" value="Unplaced"/>
</dbReference>
<dbReference type="Pfam" id="PF00685">
    <property type="entry name" value="Sulfotransfer_1"/>
    <property type="match status" value="1"/>
</dbReference>
<dbReference type="SUPFAM" id="SSF52540">
    <property type="entry name" value="P-loop containing nucleoside triphosphate hydrolases"/>
    <property type="match status" value="1"/>
</dbReference>
<feature type="domain" description="Sulfotransferase" evidence="3">
    <location>
        <begin position="44"/>
        <end position="269"/>
    </location>
</feature>
<proteinExistence type="inferred from homology"/>
<evidence type="ECO:0000313" key="5">
    <source>
        <dbReference type="RefSeq" id="XP_012935000.1"/>
    </source>
</evidence>
<comment type="similarity">
    <text evidence="1">Belongs to the sulfotransferase 1 family.</text>
</comment>
<name>A0ABM0ZUZ8_APLCA</name>
<dbReference type="PANTHER" id="PTHR11783">
    <property type="entry name" value="SULFOTRANSFERASE SULT"/>
    <property type="match status" value="1"/>
</dbReference>
<evidence type="ECO:0000256" key="1">
    <source>
        <dbReference type="ARBA" id="ARBA00005771"/>
    </source>
</evidence>
<evidence type="ECO:0000256" key="2">
    <source>
        <dbReference type="ARBA" id="ARBA00022679"/>
    </source>
</evidence>
<dbReference type="InterPro" id="IPR000863">
    <property type="entry name" value="Sulfotransferase_dom"/>
</dbReference>
<reference evidence="5" key="1">
    <citation type="submission" date="2025-08" db="UniProtKB">
        <authorList>
            <consortium name="RefSeq"/>
        </authorList>
    </citation>
    <scope>IDENTIFICATION</scope>
</reference>
<keyword evidence="4" id="KW-1185">Reference proteome</keyword>
<sequence length="290" mass="33591">MEPVQIQDDSGSCLSLLEDAGCYFSPNVEPDHILDLQNFKARNDDVLVVSYPKSGTHWVSEIVSMLVKDSSVLLDDPIMHTEYVPMAALDSLTSPRVMCSHLPLSRVPLDFLRKRAKIVVCVRNPRDVCVSYFRFISTLSVWDYSGDWDSFLPLFLEGKVPYNSWFKHVDSWLDSWREGKHNVHLVFYEDLHSNFDDELRKLARFLGVELSKERLEDVKRETRFENMKKNKLDITLSISKTGQTAIYKNGRVGDWGRWFTPEQVGQMDEELEACGLHRDPKFKYSLDDTD</sequence>
<keyword evidence="2" id="KW-0808">Transferase</keyword>
<evidence type="ECO:0000313" key="4">
    <source>
        <dbReference type="Proteomes" id="UP000694888"/>
    </source>
</evidence>
<organism evidence="4 5">
    <name type="scientific">Aplysia californica</name>
    <name type="common">California sea hare</name>
    <dbReference type="NCBI Taxonomy" id="6500"/>
    <lineage>
        <taxon>Eukaryota</taxon>
        <taxon>Metazoa</taxon>
        <taxon>Spiralia</taxon>
        <taxon>Lophotrochozoa</taxon>
        <taxon>Mollusca</taxon>
        <taxon>Gastropoda</taxon>
        <taxon>Heterobranchia</taxon>
        <taxon>Euthyneura</taxon>
        <taxon>Tectipleura</taxon>
        <taxon>Aplysiida</taxon>
        <taxon>Aplysioidea</taxon>
        <taxon>Aplysiidae</taxon>
        <taxon>Aplysia</taxon>
    </lineage>
</organism>
<dbReference type="InterPro" id="IPR027417">
    <property type="entry name" value="P-loop_NTPase"/>
</dbReference>
<accession>A0ABM0ZUZ8</accession>
<gene>
    <name evidence="5" type="primary">LOC101852227</name>
</gene>
<dbReference type="GeneID" id="101852227"/>
<dbReference type="Gene3D" id="3.40.50.300">
    <property type="entry name" value="P-loop containing nucleotide triphosphate hydrolases"/>
    <property type="match status" value="1"/>
</dbReference>
<evidence type="ECO:0000259" key="3">
    <source>
        <dbReference type="Pfam" id="PF00685"/>
    </source>
</evidence>
<dbReference type="RefSeq" id="XP_012935000.1">
    <property type="nucleotide sequence ID" value="XM_013079546.2"/>
</dbReference>